<organism evidence="1">
    <name type="scientific">Burkholderia pseudomallei 1710a</name>
    <dbReference type="NCBI Taxonomy" id="320371"/>
    <lineage>
        <taxon>Bacteria</taxon>
        <taxon>Pseudomonadati</taxon>
        <taxon>Pseudomonadota</taxon>
        <taxon>Betaproteobacteria</taxon>
        <taxon>Burkholderiales</taxon>
        <taxon>Burkholderiaceae</taxon>
        <taxon>Burkholderia</taxon>
        <taxon>pseudomallei group</taxon>
    </lineage>
</organism>
<name>A0A0E1VQ33_BURPE</name>
<dbReference type="EMBL" id="CM000833">
    <property type="protein sequence ID" value="EET02955.1"/>
    <property type="molecule type" value="Genomic_DNA"/>
</dbReference>
<gene>
    <name evidence="1" type="ORF">BURPS1710A_A2578</name>
</gene>
<dbReference type="Proteomes" id="UP000001812">
    <property type="component" value="Chromosome II"/>
</dbReference>
<evidence type="ECO:0000313" key="1">
    <source>
        <dbReference type="EMBL" id="EET02955.1"/>
    </source>
</evidence>
<protein>
    <submittedName>
        <fullName evidence="1">Uncharacterized protein</fullName>
    </submittedName>
</protein>
<dbReference type="AlphaFoldDB" id="A0A0E1VQ33"/>
<dbReference type="HOGENOM" id="CLU_3341420_0_0_4"/>
<accession>A0A0E1VQ33</accession>
<sequence>MGAAAAAVGEAAVGAVAIGEAAGGSGAHRTLVDSARR</sequence>
<proteinExistence type="predicted"/>
<reference evidence="1" key="1">
    <citation type="submission" date="2009-05" db="EMBL/GenBank/DDBJ databases">
        <authorList>
            <person name="Harkins D.M."/>
            <person name="DeShazer D."/>
            <person name="Woods D.E."/>
            <person name="Brinkac L.M."/>
            <person name="Brown K.A."/>
            <person name="Hung G.C."/>
            <person name="Tuanyok A."/>
            <person name="Zhang B."/>
            <person name="Nierman W.C."/>
        </authorList>
    </citation>
    <scope>NUCLEOTIDE SEQUENCE [LARGE SCALE GENOMIC DNA]</scope>
    <source>
        <strain evidence="1">1710a</strain>
    </source>
</reference>